<accession>A0A4U5MKW6</accession>
<dbReference type="Proteomes" id="UP000298663">
    <property type="component" value="Unassembled WGS sequence"/>
</dbReference>
<protein>
    <recommendedName>
        <fullName evidence="3">F-box associated domain-containing protein</fullName>
    </recommendedName>
</protein>
<dbReference type="EMBL" id="AZBU02000007">
    <property type="protein sequence ID" value="TKR70051.1"/>
    <property type="molecule type" value="Genomic_DNA"/>
</dbReference>
<keyword evidence="2" id="KW-1185">Reference proteome</keyword>
<organism evidence="1 2">
    <name type="scientific">Steinernema carpocapsae</name>
    <name type="common">Entomopathogenic nematode</name>
    <dbReference type="NCBI Taxonomy" id="34508"/>
    <lineage>
        <taxon>Eukaryota</taxon>
        <taxon>Metazoa</taxon>
        <taxon>Ecdysozoa</taxon>
        <taxon>Nematoda</taxon>
        <taxon>Chromadorea</taxon>
        <taxon>Rhabditida</taxon>
        <taxon>Tylenchina</taxon>
        <taxon>Panagrolaimomorpha</taxon>
        <taxon>Strongyloidoidea</taxon>
        <taxon>Steinernematidae</taxon>
        <taxon>Steinernema</taxon>
    </lineage>
</organism>
<dbReference type="AlphaFoldDB" id="A0A4U5MKW6"/>
<sequence length="294" mass="34687">MNSIPTVFCESALFVLDSYLYVAPTVALISGKFGFCANRLIQEGHIKNYDFVDGKHVGTVYFDYHDKLIKNDKSEKFNEKYAFQTSVFLRFRSEKISDMNLNLFGRILSTKNVLELCLETAYIPESWVKFVSSWANLKSVEFYESFDDSGLTLLTNLVQKQQLHLCNLHQPTYEKQEMKLLMYFLTQEQARFLTLRKSNQIFLKKLLKIWNYDSKKLNKKIITFQGYVNIPLKLKMRPRVSKTRIEYDFEGVDKGCMKSKLRPPWLIYLNNKATKDMEIEKFLEGVEETQLRFR</sequence>
<dbReference type="OrthoDB" id="10670155at2759"/>
<name>A0A4U5MKW6_STECR</name>
<proteinExistence type="predicted"/>
<evidence type="ECO:0000313" key="2">
    <source>
        <dbReference type="Proteomes" id="UP000298663"/>
    </source>
</evidence>
<reference evidence="1 2" key="1">
    <citation type="journal article" date="2015" name="Genome Biol.">
        <title>Comparative genomics of Steinernema reveals deeply conserved gene regulatory networks.</title>
        <authorList>
            <person name="Dillman A.R."/>
            <person name="Macchietto M."/>
            <person name="Porter C.F."/>
            <person name="Rogers A."/>
            <person name="Williams B."/>
            <person name="Antoshechkin I."/>
            <person name="Lee M.M."/>
            <person name="Goodwin Z."/>
            <person name="Lu X."/>
            <person name="Lewis E.E."/>
            <person name="Goodrich-Blair H."/>
            <person name="Stock S.P."/>
            <person name="Adams B.J."/>
            <person name="Sternberg P.W."/>
            <person name="Mortazavi A."/>
        </authorList>
    </citation>
    <scope>NUCLEOTIDE SEQUENCE [LARGE SCALE GENOMIC DNA]</scope>
    <source>
        <strain evidence="1 2">ALL</strain>
    </source>
</reference>
<evidence type="ECO:0008006" key="3">
    <source>
        <dbReference type="Google" id="ProtNLM"/>
    </source>
</evidence>
<comment type="caution">
    <text evidence="1">The sequence shown here is derived from an EMBL/GenBank/DDBJ whole genome shotgun (WGS) entry which is preliminary data.</text>
</comment>
<reference evidence="1 2" key="2">
    <citation type="journal article" date="2019" name="G3 (Bethesda)">
        <title>Hybrid Assembly of the Genome of the Entomopathogenic Nematode Steinernema carpocapsae Identifies the X-Chromosome.</title>
        <authorList>
            <person name="Serra L."/>
            <person name="Macchietto M."/>
            <person name="Macias-Munoz A."/>
            <person name="McGill C.J."/>
            <person name="Rodriguez I.M."/>
            <person name="Rodriguez B."/>
            <person name="Murad R."/>
            <person name="Mortazavi A."/>
        </authorList>
    </citation>
    <scope>NUCLEOTIDE SEQUENCE [LARGE SCALE GENOMIC DNA]</scope>
    <source>
        <strain evidence="1 2">ALL</strain>
    </source>
</reference>
<gene>
    <name evidence="1" type="ORF">L596_022120</name>
</gene>
<evidence type="ECO:0000313" key="1">
    <source>
        <dbReference type="EMBL" id="TKR70051.1"/>
    </source>
</evidence>